<sequence length="717" mass="78250">MKLMGNCSGNCTYDYSDFSRDNGLDDDGGGEGECCGGGPVVVVGVKLDSRSRELLTWALVKIAQSGDRVIALHVIDPNTEDKATLLSLVKKFDSLLAAYEGFCNLKQVNLKLKVSRGRPVRKVLAREAISFGAMSLIVGTSGTYNAIRSSVAVAKYCARNVGKDISVIAADNGKILFQREATTSTDHEGSDAVESWPKRRKTLAKSPLSLSNSSPMNDESCSQLSSLSGGEVDNSMALVPYKRQQVTESHSGWALLRKTLLHSRKSCSPTSAKKSSVMQWVFKLQSRQSLAVICPDRDQTISATESCQSSDLENKEGAPTPFVATSSIPGSTSGMELLPKELEGLCEKHSSRCRLFSYQEIQAATSNFNPENVIGKGGSSKVYKGILPDGKELAVKILKPSEYAVKQFVSEIEILTTLEHKNIISLFGFCFEDNNLLLVYDLLSRGSLEDNLHDNSRKGNLFAWEDRYKVALGVAEALEYLHDGTSEPIIHRDVKSSNILLSSDFEPKLSDFGLAMLASSTAYLIDNIDVAGTFGYLAPEYFMHGKVIDKIDVYAYGVVLLELLSGRKPIDNGHPKGPESLVLWATQTLKGGKFADLLDPNLVDSCDHDQLEKMVIAATLCIRRAPQFRPQISVVVKLLKGVPEVIKWSKQEVKTSDEVDSVEGEQSATNIQSFINLALLNLEDDSLSSSSAEPTISVEDYLQGRCSRSSSFDQTPD</sequence>
<accession>A0ACC0C9W8</accession>
<dbReference type="Proteomes" id="UP001060085">
    <property type="component" value="Linkage Group LG01"/>
</dbReference>
<name>A0ACC0C9W8_CATRO</name>
<comment type="caution">
    <text evidence="1">The sequence shown here is derived from an EMBL/GenBank/DDBJ whole genome shotgun (WGS) entry which is preliminary data.</text>
</comment>
<reference evidence="2" key="1">
    <citation type="journal article" date="2023" name="Nat. Plants">
        <title>Single-cell RNA sequencing provides a high-resolution roadmap for understanding the multicellular compartmentation of specialized metabolism.</title>
        <authorList>
            <person name="Sun S."/>
            <person name="Shen X."/>
            <person name="Li Y."/>
            <person name="Li Y."/>
            <person name="Wang S."/>
            <person name="Li R."/>
            <person name="Zhang H."/>
            <person name="Shen G."/>
            <person name="Guo B."/>
            <person name="Wei J."/>
            <person name="Xu J."/>
            <person name="St-Pierre B."/>
            <person name="Chen S."/>
            <person name="Sun C."/>
        </authorList>
    </citation>
    <scope>NUCLEOTIDE SEQUENCE [LARGE SCALE GENOMIC DNA]</scope>
</reference>
<dbReference type="EMBL" id="CM044701">
    <property type="protein sequence ID" value="KAI5681754.1"/>
    <property type="molecule type" value="Genomic_DNA"/>
</dbReference>
<evidence type="ECO:0000313" key="2">
    <source>
        <dbReference type="Proteomes" id="UP001060085"/>
    </source>
</evidence>
<evidence type="ECO:0000313" key="1">
    <source>
        <dbReference type="EMBL" id="KAI5681754.1"/>
    </source>
</evidence>
<proteinExistence type="predicted"/>
<gene>
    <name evidence="1" type="ORF">M9H77_02982</name>
</gene>
<organism evidence="1 2">
    <name type="scientific">Catharanthus roseus</name>
    <name type="common">Madagascar periwinkle</name>
    <name type="synonym">Vinca rosea</name>
    <dbReference type="NCBI Taxonomy" id="4058"/>
    <lineage>
        <taxon>Eukaryota</taxon>
        <taxon>Viridiplantae</taxon>
        <taxon>Streptophyta</taxon>
        <taxon>Embryophyta</taxon>
        <taxon>Tracheophyta</taxon>
        <taxon>Spermatophyta</taxon>
        <taxon>Magnoliopsida</taxon>
        <taxon>eudicotyledons</taxon>
        <taxon>Gunneridae</taxon>
        <taxon>Pentapetalae</taxon>
        <taxon>asterids</taxon>
        <taxon>lamiids</taxon>
        <taxon>Gentianales</taxon>
        <taxon>Apocynaceae</taxon>
        <taxon>Rauvolfioideae</taxon>
        <taxon>Vinceae</taxon>
        <taxon>Catharanthinae</taxon>
        <taxon>Catharanthus</taxon>
    </lineage>
</organism>
<protein>
    <submittedName>
        <fullName evidence="1">Uncharacterized protein</fullName>
    </submittedName>
</protein>
<keyword evidence="2" id="KW-1185">Reference proteome</keyword>